<dbReference type="PANTHER" id="PTHR30504:SF4">
    <property type="entry name" value="GLUCANS BIOSYNTHESIS PROTEIN G"/>
    <property type="match status" value="1"/>
</dbReference>
<protein>
    <recommendedName>
        <fullName evidence="4">Glucans biosynthesis protein G</fullName>
    </recommendedName>
</protein>
<keyword evidence="5" id="KW-0574">Periplasm</keyword>
<feature type="domain" description="Glucan biosynthesis periplasmic MdoG C-terminal" evidence="7">
    <location>
        <begin position="42"/>
        <end position="530"/>
    </location>
</feature>
<evidence type="ECO:0000313" key="8">
    <source>
        <dbReference type="EMBL" id="GAA0761180.1"/>
    </source>
</evidence>
<dbReference type="EMBL" id="BAAAEW010000026">
    <property type="protein sequence ID" value="GAA0761180.1"/>
    <property type="molecule type" value="Genomic_DNA"/>
</dbReference>
<dbReference type="SUPFAM" id="SSF81296">
    <property type="entry name" value="E set domains"/>
    <property type="match status" value="1"/>
</dbReference>
<dbReference type="SUPFAM" id="SSF74650">
    <property type="entry name" value="Galactose mutarotase-like"/>
    <property type="match status" value="1"/>
</dbReference>
<comment type="subcellular location">
    <subcellularLocation>
        <location evidence="1">Periplasm</location>
    </subcellularLocation>
</comment>
<comment type="similarity">
    <text evidence="3">Belongs to the OpgD/OpgG family.</text>
</comment>
<dbReference type="Proteomes" id="UP001500279">
    <property type="component" value="Unassembled WGS sequence"/>
</dbReference>
<comment type="caution">
    <text evidence="8">The sequence shown here is derived from an EMBL/GenBank/DDBJ whole genome shotgun (WGS) entry which is preliminary data.</text>
</comment>
<evidence type="ECO:0000259" key="7">
    <source>
        <dbReference type="Pfam" id="PF04349"/>
    </source>
</evidence>
<evidence type="ECO:0000256" key="4">
    <source>
        <dbReference type="ARBA" id="ARBA00015376"/>
    </source>
</evidence>
<feature type="signal peptide" evidence="6">
    <location>
        <begin position="1"/>
        <end position="35"/>
    </location>
</feature>
<sequence>MTTSANPSLPRIGRRRWQAAVLALPLALLAQAVTAATSAAMDLDTLAQKAQALAAQPYQPTPSSTPQALKDLTYDQMRSIRFKPARAVWREQQLPFELMFFHLGKYQTEPVRLHELNGDASRDFKFDAADFSYDFKKTFDPAAWGDIGYAGFRVHTQMTPGATYKDELVVFQGASYFRALGAGQHYGLSARGLAVDTAGGLKGEEFPRFTDFWLQRPAADAKSLVVLALMDSPRVTGAYRFDITPGVTTQVSVHAKLVLRDTKEPIKTLGIAPLTSMFSFGENQPHRSDFRPEVHDSDGLMMATGDGEWLWRPLQNPKSTLTTSFAMRSPKGFGLMQRDRNFSSYEDSEASYERRPSAWITPLGDWGTGRVELVQLHTPDETNDNIVAYWVPATLPAPGQVLDMAWRVDWQGEQQQRPPAGWVTQTRVGRSYATLKDNEQQLIVDFAGPALDKLEASAAEVPAGAKQAALRAVVSADGNGRIEEQTLYRVSANGAWRLALRVMTVDPTKPVELRAFLQSGNDTVSETWTHLLTAQ</sequence>
<reference evidence="9" key="1">
    <citation type="journal article" date="2019" name="Int. J. Syst. Evol. Microbiol.">
        <title>The Global Catalogue of Microorganisms (GCM) 10K type strain sequencing project: providing services to taxonomists for standard genome sequencing and annotation.</title>
        <authorList>
            <consortium name="The Broad Institute Genomics Platform"/>
            <consortium name="The Broad Institute Genome Sequencing Center for Infectious Disease"/>
            <person name="Wu L."/>
            <person name="Ma J."/>
        </authorList>
    </citation>
    <scope>NUCLEOTIDE SEQUENCE [LARGE SCALE GENOMIC DNA]</scope>
    <source>
        <strain evidence="9">JCM 15503</strain>
    </source>
</reference>
<evidence type="ECO:0000313" key="9">
    <source>
        <dbReference type="Proteomes" id="UP001500279"/>
    </source>
</evidence>
<evidence type="ECO:0000256" key="1">
    <source>
        <dbReference type="ARBA" id="ARBA00004418"/>
    </source>
</evidence>
<dbReference type="RefSeq" id="WP_211361596.1">
    <property type="nucleotide sequence ID" value="NZ_BAAAEW010000026.1"/>
</dbReference>
<dbReference type="InterPro" id="IPR014438">
    <property type="entry name" value="Glucan_biosyn_MdoG/MdoD"/>
</dbReference>
<evidence type="ECO:0000256" key="5">
    <source>
        <dbReference type="ARBA" id="ARBA00022764"/>
    </source>
</evidence>
<keyword evidence="9" id="KW-1185">Reference proteome</keyword>
<dbReference type="InterPro" id="IPR007444">
    <property type="entry name" value="Glucan_biosyn_MdoG_C"/>
</dbReference>
<keyword evidence="6" id="KW-0732">Signal</keyword>
<gene>
    <name evidence="8" type="ORF">GCM10009107_44640</name>
</gene>
<organism evidence="8 9">
    <name type="scientific">Ideonella azotifigens</name>
    <dbReference type="NCBI Taxonomy" id="513160"/>
    <lineage>
        <taxon>Bacteria</taxon>
        <taxon>Pseudomonadati</taxon>
        <taxon>Pseudomonadota</taxon>
        <taxon>Betaproteobacteria</taxon>
        <taxon>Burkholderiales</taxon>
        <taxon>Sphaerotilaceae</taxon>
        <taxon>Ideonella</taxon>
    </lineage>
</organism>
<dbReference type="InterPro" id="IPR014756">
    <property type="entry name" value="Ig_E-set"/>
</dbReference>
<dbReference type="PIRSF" id="PIRSF006281">
    <property type="entry name" value="MdoG"/>
    <property type="match status" value="1"/>
</dbReference>
<comment type="pathway">
    <text evidence="2">Glycan metabolism; osmoregulated periplasmic glucan (OPG) biosynthesis.</text>
</comment>
<evidence type="ECO:0000256" key="2">
    <source>
        <dbReference type="ARBA" id="ARBA00005001"/>
    </source>
</evidence>
<dbReference type="Pfam" id="PF04349">
    <property type="entry name" value="MdoG"/>
    <property type="match status" value="1"/>
</dbReference>
<name>A0ABP3VK34_9BURK</name>
<evidence type="ECO:0000256" key="6">
    <source>
        <dbReference type="SAM" id="SignalP"/>
    </source>
</evidence>
<evidence type="ECO:0000256" key="3">
    <source>
        <dbReference type="ARBA" id="ARBA00009284"/>
    </source>
</evidence>
<proteinExistence type="inferred from homology"/>
<dbReference type="Gene3D" id="2.60.40.10">
    <property type="entry name" value="Immunoglobulins"/>
    <property type="match status" value="1"/>
</dbReference>
<dbReference type="Gene3D" id="2.70.98.10">
    <property type="match status" value="1"/>
</dbReference>
<dbReference type="InterPro" id="IPR011013">
    <property type="entry name" value="Gal_mutarotase_sf_dom"/>
</dbReference>
<dbReference type="InterPro" id="IPR014718">
    <property type="entry name" value="GH-type_carb-bd"/>
</dbReference>
<dbReference type="PANTHER" id="PTHR30504">
    <property type="entry name" value="GLUCANS BIOSYNTHESIS PROTEIN"/>
    <property type="match status" value="1"/>
</dbReference>
<accession>A0ABP3VK34</accession>
<dbReference type="InterPro" id="IPR013783">
    <property type="entry name" value="Ig-like_fold"/>
</dbReference>
<feature type="chain" id="PRO_5046689936" description="Glucans biosynthesis protein G" evidence="6">
    <location>
        <begin position="36"/>
        <end position="535"/>
    </location>
</feature>